<proteinExistence type="inferred from homology"/>
<keyword evidence="9" id="KW-0735">Signal-anchor</keyword>
<dbReference type="PANTHER" id="PTHR10859">
    <property type="entry name" value="GLYCOSYL TRANSFERASE"/>
    <property type="match status" value="1"/>
</dbReference>
<dbReference type="Pfam" id="PF00535">
    <property type="entry name" value="Glycos_transf_2"/>
    <property type="match status" value="1"/>
</dbReference>
<keyword evidence="6" id="KW-0808">Transferase</keyword>
<evidence type="ECO:0000313" key="15">
    <source>
        <dbReference type="EMBL" id="KAE9544082.1"/>
    </source>
</evidence>
<comment type="subcellular location">
    <subcellularLocation>
        <location evidence="1">Endoplasmic reticulum membrane</location>
        <topology evidence="1">Single-pass membrane protein</topology>
    </subcellularLocation>
</comment>
<dbReference type="GO" id="GO:0006487">
    <property type="term" value="P:protein N-linked glycosylation"/>
    <property type="evidence" value="ECO:0007669"/>
    <property type="project" value="TreeGrafter"/>
</dbReference>
<evidence type="ECO:0000256" key="11">
    <source>
        <dbReference type="ARBA" id="ARBA00023136"/>
    </source>
</evidence>
<feature type="domain" description="Glycosyltransferase 2-like" evidence="14">
    <location>
        <begin position="87"/>
        <end position="192"/>
    </location>
</feature>
<protein>
    <recommendedName>
        <fullName evidence="4">dolichyl-phosphate beta-glucosyltransferase</fullName>
        <ecNumber evidence="4">2.4.1.117</ecNumber>
    </recommendedName>
</protein>
<dbReference type="OrthoDB" id="3784at2759"/>
<keyword evidence="7 13" id="KW-0812">Transmembrane</keyword>
<dbReference type="Proteomes" id="UP000475862">
    <property type="component" value="Unassembled WGS sequence"/>
</dbReference>
<comment type="caution">
    <text evidence="15">The sequence shown here is derived from an EMBL/GenBank/DDBJ whole genome shotgun (WGS) entry which is preliminary data.</text>
</comment>
<dbReference type="AlphaFoldDB" id="A0A6G0U723"/>
<keyword evidence="8" id="KW-0256">Endoplasmic reticulum</keyword>
<evidence type="ECO:0000313" key="16">
    <source>
        <dbReference type="Proteomes" id="UP000475862"/>
    </source>
</evidence>
<evidence type="ECO:0000259" key="14">
    <source>
        <dbReference type="Pfam" id="PF00535"/>
    </source>
</evidence>
<dbReference type="GO" id="GO:0005789">
    <property type="term" value="C:endoplasmic reticulum membrane"/>
    <property type="evidence" value="ECO:0007669"/>
    <property type="project" value="UniProtKB-SubCell"/>
</dbReference>
<comment type="pathway">
    <text evidence="2">Protein modification; protein glycosylation.</text>
</comment>
<evidence type="ECO:0000256" key="13">
    <source>
        <dbReference type="SAM" id="Phobius"/>
    </source>
</evidence>
<gene>
    <name evidence="15" type="ORF">AGLY_001771</name>
</gene>
<evidence type="ECO:0000256" key="8">
    <source>
        <dbReference type="ARBA" id="ARBA00022824"/>
    </source>
</evidence>
<keyword evidence="11 13" id="KW-0472">Membrane</keyword>
<dbReference type="CDD" id="cd04188">
    <property type="entry name" value="DPG_synthase"/>
    <property type="match status" value="1"/>
</dbReference>
<reference evidence="15 16" key="1">
    <citation type="submission" date="2019-08" db="EMBL/GenBank/DDBJ databases">
        <title>The genome of the soybean aphid Biotype 1, its phylome, world population structure and adaptation to the North American continent.</title>
        <authorList>
            <person name="Giordano R."/>
            <person name="Donthu R.K."/>
            <person name="Hernandez A.G."/>
            <person name="Wright C.L."/>
            <person name="Zimin A.V."/>
        </authorList>
    </citation>
    <scope>NUCLEOTIDE SEQUENCE [LARGE SCALE GENOMIC DNA]</scope>
    <source>
        <tissue evidence="15">Whole aphids</tissue>
    </source>
</reference>
<evidence type="ECO:0000256" key="6">
    <source>
        <dbReference type="ARBA" id="ARBA00022679"/>
    </source>
</evidence>
<evidence type="ECO:0000256" key="4">
    <source>
        <dbReference type="ARBA" id="ARBA00012583"/>
    </source>
</evidence>
<dbReference type="InterPro" id="IPR035518">
    <property type="entry name" value="DPG_synthase"/>
</dbReference>
<keyword evidence="10 13" id="KW-1133">Transmembrane helix</keyword>
<feature type="transmembrane region" description="Helical" evidence="13">
    <location>
        <begin position="26"/>
        <end position="48"/>
    </location>
</feature>
<dbReference type="EMBL" id="VYZN01000003">
    <property type="protein sequence ID" value="KAE9544082.1"/>
    <property type="molecule type" value="Genomic_DNA"/>
</dbReference>
<comment type="catalytic activity">
    <reaction evidence="12">
        <text>a di-trans,poly-cis-dolichyl phosphate + UDP-alpha-D-glucose = a di-trans,poly-cis-dolichyl beta-D-glucosyl phosphate + UDP</text>
        <dbReference type="Rhea" id="RHEA:15401"/>
        <dbReference type="Rhea" id="RHEA-COMP:19498"/>
        <dbReference type="Rhea" id="RHEA-COMP:19502"/>
        <dbReference type="ChEBI" id="CHEBI:57525"/>
        <dbReference type="ChEBI" id="CHEBI:57683"/>
        <dbReference type="ChEBI" id="CHEBI:58223"/>
        <dbReference type="ChEBI" id="CHEBI:58885"/>
        <dbReference type="EC" id="2.4.1.117"/>
    </reaction>
    <physiologicalReaction direction="left-to-right" evidence="12">
        <dbReference type="Rhea" id="RHEA:15402"/>
    </physiologicalReaction>
</comment>
<dbReference type="PANTHER" id="PTHR10859:SF91">
    <property type="entry name" value="DOLICHYL-PHOSPHATE BETA-GLUCOSYLTRANSFERASE"/>
    <property type="match status" value="1"/>
</dbReference>
<evidence type="ECO:0000256" key="1">
    <source>
        <dbReference type="ARBA" id="ARBA00004389"/>
    </source>
</evidence>
<sequence>MGSAAVILNSDGSSPQTLSFVELLPYLYQTFFGLTVLCVIYINWMLYYRRSPCAHEYRADNEKHFTDEKGKQVPFPSLSDESTLDLSVIVPAYNEQDRIRPMLDSCLNFLTDVSRKWTFEVIVVSDGSTDGTCDVVMEYVRQYGSDQIRLLKLYENRGKGGAVSLGMHSARGRTLLFADADGATSFQDLEQLESALLLLASNDMTECAKKLHAVVCGSRAHLETESMAQRSIFRTFLMVCFHFHVWLFGVRSIKDTQCGFKLFTRAAARILFNNLHVKGWAFDVEMLYVAEELKFKLVEVPVHWTEIEGSKIVPVWSWLEMGYDVLKIWFKYRIGSWVIRK</sequence>
<name>A0A6G0U723_APHGL</name>
<accession>A0A6G0U723</accession>
<dbReference type="Gene3D" id="3.90.550.10">
    <property type="entry name" value="Spore Coat Polysaccharide Biosynthesis Protein SpsA, Chain A"/>
    <property type="match status" value="1"/>
</dbReference>
<evidence type="ECO:0000256" key="9">
    <source>
        <dbReference type="ARBA" id="ARBA00022968"/>
    </source>
</evidence>
<evidence type="ECO:0000256" key="7">
    <source>
        <dbReference type="ARBA" id="ARBA00022692"/>
    </source>
</evidence>
<keyword evidence="16" id="KW-1185">Reference proteome</keyword>
<dbReference type="SUPFAM" id="SSF53448">
    <property type="entry name" value="Nucleotide-diphospho-sugar transferases"/>
    <property type="match status" value="1"/>
</dbReference>
<dbReference type="GO" id="GO:0004581">
    <property type="term" value="F:dolichyl-phosphate beta-glucosyltransferase activity"/>
    <property type="evidence" value="ECO:0007669"/>
    <property type="project" value="UniProtKB-EC"/>
</dbReference>
<evidence type="ECO:0000256" key="10">
    <source>
        <dbReference type="ARBA" id="ARBA00022989"/>
    </source>
</evidence>
<evidence type="ECO:0000256" key="12">
    <source>
        <dbReference type="ARBA" id="ARBA00045097"/>
    </source>
</evidence>
<evidence type="ECO:0000256" key="2">
    <source>
        <dbReference type="ARBA" id="ARBA00004922"/>
    </source>
</evidence>
<dbReference type="InterPro" id="IPR001173">
    <property type="entry name" value="Glyco_trans_2-like"/>
</dbReference>
<comment type="similarity">
    <text evidence="3">Belongs to the glycosyltransferase 2 family.</text>
</comment>
<dbReference type="EC" id="2.4.1.117" evidence="4"/>
<organism evidence="15 16">
    <name type="scientific">Aphis glycines</name>
    <name type="common">Soybean aphid</name>
    <dbReference type="NCBI Taxonomy" id="307491"/>
    <lineage>
        <taxon>Eukaryota</taxon>
        <taxon>Metazoa</taxon>
        <taxon>Ecdysozoa</taxon>
        <taxon>Arthropoda</taxon>
        <taxon>Hexapoda</taxon>
        <taxon>Insecta</taxon>
        <taxon>Pterygota</taxon>
        <taxon>Neoptera</taxon>
        <taxon>Paraneoptera</taxon>
        <taxon>Hemiptera</taxon>
        <taxon>Sternorrhyncha</taxon>
        <taxon>Aphidomorpha</taxon>
        <taxon>Aphidoidea</taxon>
        <taxon>Aphididae</taxon>
        <taxon>Aphidini</taxon>
        <taxon>Aphis</taxon>
        <taxon>Aphis</taxon>
    </lineage>
</organism>
<dbReference type="InterPro" id="IPR029044">
    <property type="entry name" value="Nucleotide-diphossugar_trans"/>
</dbReference>
<keyword evidence="5" id="KW-0328">Glycosyltransferase</keyword>
<evidence type="ECO:0000256" key="3">
    <source>
        <dbReference type="ARBA" id="ARBA00006739"/>
    </source>
</evidence>
<evidence type="ECO:0000256" key="5">
    <source>
        <dbReference type="ARBA" id="ARBA00022676"/>
    </source>
</evidence>